<dbReference type="InterPro" id="IPR006638">
    <property type="entry name" value="Elp3/MiaA/NifB-like_rSAM"/>
</dbReference>
<dbReference type="SUPFAM" id="SSF102114">
    <property type="entry name" value="Radical SAM enzymes"/>
    <property type="match status" value="1"/>
</dbReference>
<reference evidence="8" key="2">
    <citation type="journal article" date="2021" name="PeerJ">
        <title>Extensive microbial diversity within the chicken gut microbiome revealed by metagenomics and culture.</title>
        <authorList>
            <person name="Gilroy R."/>
            <person name="Ravi A."/>
            <person name="Getino M."/>
            <person name="Pursley I."/>
            <person name="Horton D.L."/>
            <person name="Alikhan N.F."/>
            <person name="Baker D."/>
            <person name="Gharbi K."/>
            <person name="Hall N."/>
            <person name="Watson M."/>
            <person name="Adriaenssens E.M."/>
            <person name="Foster-Nyarko E."/>
            <person name="Jarju S."/>
            <person name="Secka A."/>
            <person name="Antonio M."/>
            <person name="Oren A."/>
            <person name="Chaudhuri R.R."/>
            <person name="La Ragione R."/>
            <person name="Hildebrand F."/>
            <person name="Pallen M.J."/>
        </authorList>
    </citation>
    <scope>NUCLEOTIDE SEQUENCE</scope>
    <source>
        <strain evidence="8">CHK189-12415</strain>
    </source>
</reference>
<protein>
    <submittedName>
        <fullName evidence="8">TIGR01212 family radical SAM protein</fullName>
    </submittedName>
</protein>
<dbReference type="GO" id="GO:0003824">
    <property type="term" value="F:catalytic activity"/>
    <property type="evidence" value="ECO:0007669"/>
    <property type="project" value="InterPro"/>
</dbReference>
<dbReference type="NCBIfam" id="TIGR01212">
    <property type="entry name" value="TIGR01212 family radical SAM protein"/>
    <property type="match status" value="1"/>
</dbReference>
<keyword evidence="5" id="KW-0408">Iron</keyword>
<dbReference type="Pfam" id="PF16199">
    <property type="entry name" value="Radical_SAM_C"/>
    <property type="match status" value="1"/>
</dbReference>
<keyword evidence="6" id="KW-0411">Iron-sulfur</keyword>
<reference evidence="8" key="1">
    <citation type="submission" date="2020-10" db="EMBL/GenBank/DDBJ databases">
        <authorList>
            <person name="Gilroy R."/>
        </authorList>
    </citation>
    <scope>NUCLEOTIDE SEQUENCE</scope>
    <source>
        <strain evidence="8">CHK189-12415</strain>
    </source>
</reference>
<feature type="domain" description="Radical SAM core" evidence="7">
    <location>
        <begin position="33"/>
        <end position="271"/>
    </location>
</feature>
<dbReference type="SFLD" id="SFLDS00029">
    <property type="entry name" value="Radical_SAM"/>
    <property type="match status" value="1"/>
</dbReference>
<dbReference type="InterPro" id="IPR058240">
    <property type="entry name" value="rSAM_sf"/>
</dbReference>
<evidence type="ECO:0000256" key="3">
    <source>
        <dbReference type="ARBA" id="ARBA00022691"/>
    </source>
</evidence>
<dbReference type="SFLD" id="SFLDG01086">
    <property type="entry name" value="elongater_protein-like"/>
    <property type="match status" value="1"/>
</dbReference>
<evidence type="ECO:0000256" key="4">
    <source>
        <dbReference type="ARBA" id="ARBA00022723"/>
    </source>
</evidence>
<accession>A0A9D1DX58</accession>
<dbReference type="Pfam" id="PF04055">
    <property type="entry name" value="Radical_SAM"/>
    <property type="match status" value="1"/>
</dbReference>
<evidence type="ECO:0000313" key="8">
    <source>
        <dbReference type="EMBL" id="HIR60469.1"/>
    </source>
</evidence>
<dbReference type="GO" id="GO:0051539">
    <property type="term" value="F:4 iron, 4 sulfur cluster binding"/>
    <property type="evidence" value="ECO:0007669"/>
    <property type="project" value="UniProtKB-KW"/>
</dbReference>
<dbReference type="AlphaFoldDB" id="A0A9D1DX58"/>
<dbReference type="InterPro" id="IPR005911">
    <property type="entry name" value="YhcC-like"/>
</dbReference>
<gene>
    <name evidence="8" type="ORF">IAB37_02680</name>
</gene>
<dbReference type="EMBL" id="DVHA01000090">
    <property type="protein sequence ID" value="HIR60469.1"/>
    <property type="molecule type" value="Genomic_DNA"/>
</dbReference>
<dbReference type="CDD" id="cd01335">
    <property type="entry name" value="Radical_SAM"/>
    <property type="match status" value="1"/>
</dbReference>
<evidence type="ECO:0000256" key="1">
    <source>
        <dbReference type="ARBA" id="ARBA00001966"/>
    </source>
</evidence>
<evidence type="ECO:0000259" key="7">
    <source>
        <dbReference type="PROSITE" id="PS51918"/>
    </source>
</evidence>
<dbReference type="Gene3D" id="3.80.30.20">
    <property type="entry name" value="tm_1862 like domain"/>
    <property type="match status" value="1"/>
</dbReference>
<dbReference type="PANTHER" id="PTHR11135:SF1">
    <property type="entry name" value="PROTEIN YHCC"/>
    <property type="match status" value="1"/>
</dbReference>
<evidence type="ECO:0000256" key="6">
    <source>
        <dbReference type="ARBA" id="ARBA00023014"/>
    </source>
</evidence>
<organism evidence="8 9">
    <name type="scientific">Candidatus Faecivivens stercoravium</name>
    <dbReference type="NCBI Taxonomy" id="2840803"/>
    <lineage>
        <taxon>Bacteria</taxon>
        <taxon>Bacillati</taxon>
        <taxon>Bacillota</taxon>
        <taxon>Clostridia</taxon>
        <taxon>Eubacteriales</taxon>
        <taxon>Oscillospiraceae</taxon>
        <taxon>Oscillospiraceae incertae sedis</taxon>
        <taxon>Candidatus Faecivivens</taxon>
    </lineage>
</organism>
<dbReference type="InterPro" id="IPR032432">
    <property type="entry name" value="Radical_SAM_C"/>
</dbReference>
<dbReference type="InterPro" id="IPR039661">
    <property type="entry name" value="ELP3"/>
</dbReference>
<comment type="cofactor">
    <cofactor evidence="1">
        <name>[4Fe-4S] cluster</name>
        <dbReference type="ChEBI" id="CHEBI:49883"/>
    </cofactor>
</comment>
<evidence type="ECO:0000313" key="9">
    <source>
        <dbReference type="Proteomes" id="UP000824241"/>
    </source>
</evidence>
<dbReference type="InterPro" id="IPR023404">
    <property type="entry name" value="rSAM_horseshoe"/>
</dbReference>
<sequence length="319" mass="36589">MANYKPTQRDLNPFPYSDSNKRYYTWDYYLRQKYGGKVFKVGLDAGFSCPNIDGARGRGGCTYCSYAFRRQSPEDLLIQYRQVQETLHHKWPEAVRYIPYFQANTNTYAPLPELKAKYEAVLSEPGVVGLAIATRADALPEDVCDYLEELSHRTDLMVELGLQTIHDPTARHINRGHTTAEFYEGYEKLRKRGIPVCIHLIDGLPGEDRGMMLETARAVAALQPFSVKIHLLHVLKGTPIAEEYRLGGFQTMEMEEYCETVADQLELLPPETVIQRVTGDGLKEELIAPLWSLKKFVVMNTIDKELYRRNSWQGKKWEG</sequence>
<dbReference type="SMART" id="SM00729">
    <property type="entry name" value="Elp3"/>
    <property type="match status" value="1"/>
</dbReference>
<dbReference type="InterPro" id="IPR007197">
    <property type="entry name" value="rSAM"/>
</dbReference>
<dbReference type="GO" id="GO:0046872">
    <property type="term" value="F:metal ion binding"/>
    <property type="evidence" value="ECO:0007669"/>
    <property type="project" value="UniProtKB-KW"/>
</dbReference>
<evidence type="ECO:0000256" key="5">
    <source>
        <dbReference type="ARBA" id="ARBA00023004"/>
    </source>
</evidence>
<keyword evidence="4" id="KW-0479">Metal-binding</keyword>
<proteinExistence type="predicted"/>
<keyword evidence="3" id="KW-0949">S-adenosyl-L-methionine</keyword>
<dbReference type="SFLD" id="SFLDG01091">
    <property type="entry name" value="uncharacterized_CHP01210-like"/>
    <property type="match status" value="1"/>
</dbReference>
<keyword evidence="2" id="KW-0004">4Fe-4S</keyword>
<name>A0A9D1DX58_9FIRM</name>
<comment type="caution">
    <text evidence="8">The sequence shown here is derived from an EMBL/GenBank/DDBJ whole genome shotgun (WGS) entry which is preliminary data.</text>
</comment>
<dbReference type="PANTHER" id="PTHR11135">
    <property type="entry name" value="HISTONE ACETYLTRANSFERASE-RELATED"/>
    <property type="match status" value="1"/>
</dbReference>
<dbReference type="Proteomes" id="UP000824241">
    <property type="component" value="Unassembled WGS sequence"/>
</dbReference>
<evidence type="ECO:0000256" key="2">
    <source>
        <dbReference type="ARBA" id="ARBA00022485"/>
    </source>
</evidence>
<dbReference type="PROSITE" id="PS51918">
    <property type="entry name" value="RADICAL_SAM"/>
    <property type="match status" value="1"/>
</dbReference>